<dbReference type="InterPro" id="IPR028098">
    <property type="entry name" value="Glyco_trans_4-like_N"/>
</dbReference>
<dbReference type="InterPro" id="IPR050194">
    <property type="entry name" value="Glycosyltransferase_grp1"/>
</dbReference>
<dbReference type="Pfam" id="PF13439">
    <property type="entry name" value="Glyco_transf_4"/>
    <property type="match status" value="1"/>
</dbReference>
<dbReference type="Pfam" id="PF00534">
    <property type="entry name" value="Glycos_transf_1"/>
    <property type="match status" value="1"/>
</dbReference>
<protein>
    <submittedName>
        <fullName evidence="3">N-acetyl-alpha-D-glucosaminyl L-malate synthase BshA</fullName>
    </submittedName>
</protein>
<dbReference type="EMBL" id="JAACAK010000112">
    <property type="protein sequence ID" value="NIR76027.1"/>
    <property type="molecule type" value="Genomic_DNA"/>
</dbReference>
<gene>
    <name evidence="3" type="primary">bshA</name>
    <name evidence="3" type="ORF">GWO12_13110</name>
</gene>
<proteinExistence type="predicted"/>
<accession>A0AAE4ZB99</accession>
<organism evidence="3 4">
    <name type="scientific">Candidatus Kutchimonas denitrificans</name>
    <dbReference type="NCBI Taxonomy" id="3056748"/>
    <lineage>
        <taxon>Bacteria</taxon>
        <taxon>Pseudomonadati</taxon>
        <taxon>Gemmatimonadota</taxon>
        <taxon>Gemmatimonadia</taxon>
        <taxon>Candidatus Palauibacterales</taxon>
        <taxon>Candidatus Palauibacteraceae</taxon>
        <taxon>Candidatus Kutchimonas</taxon>
    </lineage>
</organism>
<sequence>MKIGIACYPTYGGSGAVATELGMRLAQRGHEVHFVSYAHPFRLPRFLRNTYFHEIEVTRYPLFEYPPYSLAATVAMHEVATQRHLDLFHVHYAVPHATSALLAKQMLEEPSELKVVTTLHGTDITLVGQDPSYRSIVKFSIERSDALTAVSEYLKRETLARFGCAGCNVRVIPNFVDTDLFRHDTDKRNRGALAEPEEKILMHISNFRPVKRIEDVVRVAARTMDKVAARLVLVGDGPDRPIAEERARNLGIGDRVLFLGKQEQVAELLACADLFLLPSESESFGLSALEAMSCEVPVVGTRNGGLEEVVEDGVCGRLLPVGAVDAMSDAATQILADSELHRKMGRAGRAIAEEKFSVERIVAMYERLYGEV</sequence>
<evidence type="ECO:0000259" key="1">
    <source>
        <dbReference type="Pfam" id="PF00534"/>
    </source>
</evidence>
<dbReference type="GO" id="GO:0016757">
    <property type="term" value="F:glycosyltransferase activity"/>
    <property type="evidence" value="ECO:0007669"/>
    <property type="project" value="InterPro"/>
</dbReference>
<reference evidence="3 4" key="1">
    <citation type="submission" date="2020-01" db="EMBL/GenBank/DDBJ databases">
        <title>Genomes assembled from Gulf of Kutch pelagic sediment metagenomes.</title>
        <authorList>
            <person name="Chandrashekar M."/>
            <person name="Mahajan M.S."/>
            <person name="Dave K.J."/>
            <person name="Vatsa P."/>
            <person name="Nathani N.M."/>
        </authorList>
    </citation>
    <scope>NUCLEOTIDE SEQUENCE [LARGE SCALE GENOMIC DNA]</scope>
    <source>
        <strain evidence="3">KS3-K002</strain>
    </source>
</reference>
<name>A0AAE4ZB99_9BACT</name>
<dbReference type="PANTHER" id="PTHR45947">
    <property type="entry name" value="SULFOQUINOVOSYL TRANSFERASE SQD2"/>
    <property type="match status" value="1"/>
</dbReference>
<dbReference type="InterPro" id="IPR023881">
    <property type="entry name" value="Thiol_BshA"/>
</dbReference>
<feature type="domain" description="Glycosyl transferase family 1" evidence="1">
    <location>
        <begin position="192"/>
        <end position="349"/>
    </location>
</feature>
<dbReference type="NCBIfam" id="TIGR03999">
    <property type="entry name" value="thiol_BshA"/>
    <property type="match status" value="1"/>
</dbReference>
<comment type="caution">
    <text evidence="3">The sequence shown here is derived from an EMBL/GenBank/DDBJ whole genome shotgun (WGS) entry which is preliminary data.</text>
</comment>
<evidence type="ECO:0000313" key="3">
    <source>
        <dbReference type="EMBL" id="NIR76027.1"/>
    </source>
</evidence>
<dbReference type="GO" id="GO:0071793">
    <property type="term" value="P:bacillithiol biosynthetic process"/>
    <property type="evidence" value="ECO:0007669"/>
    <property type="project" value="InterPro"/>
</dbReference>
<dbReference type="Proteomes" id="UP000702544">
    <property type="component" value="Unassembled WGS sequence"/>
</dbReference>
<feature type="domain" description="Glycosyltransferase subfamily 4-like N-terminal" evidence="2">
    <location>
        <begin position="11"/>
        <end position="179"/>
    </location>
</feature>
<dbReference type="Gene3D" id="3.40.50.2000">
    <property type="entry name" value="Glycogen Phosphorylase B"/>
    <property type="match status" value="2"/>
</dbReference>
<dbReference type="SUPFAM" id="SSF53756">
    <property type="entry name" value="UDP-Glycosyltransferase/glycogen phosphorylase"/>
    <property type="match status" value="1"/>
</dbReference>
<dbReference type="InterPro" id="IPR001296">
    <property type="entry name" value="Glyco_trans_1"/>
</dbReference>
<dbReference type="PANTHER" id="PTHR45947:SF3">
    <property type="entry name" value="SULFOQUINOVOSYL TRANSFERASE SQD2"/>
    <property type="match status" value="1"/>
</dbReference>
<evidence type="ECO:0000259" key="2">
    <source>
        <dbReference type="Pfam" id="PF13439"/>
    </source>
</evidence>
<evidence type="ECO:0000313" key="4">
    <source>
        <dbReference type="Proteomes" id="UP000702544"/>
    </source>
</evidence>
<dbReference type="AlphaFoldDB" id="A0AAE4ZB99"/>